<feature type="transmembrane region" description="Helical" evidence="1">
    <location>
        <begin position="30"/>
        <end position="57"/>
    </location>
</feature>
<name>A0A1F6EYD7_9BACT</name>
<dbReference type="EMBL" id="MFLW01000001">
    <property type="protein sequence ID" value="OGG78635.1"/>
    <property type="molecule type" value="Genomic_DNA"/>
</dbReference>
<dbReference type="AlphaFoldDB" id="A0A1F6EYD7"/>
<keyword evidence="1" id="KW-1133">Transmembrane helix</keyword>
<sequence length="69" mass="7686">MIDSELAAKLDEIGAKADKAYRSAEKVRTYLFWTSVITIALIVVPAIVLIFVIPQFINTYTTTLNGFGY</sequence>
<proteinExistence type="predicted"/>
<dbReference type="Proteomes" id="UP000178811">
    <property type="component" value="Unassembled WGS sequence"/>
</dbReference>
<organism evidence="2 3">
    <name type="scientific">Candidatus Kaiserbacteria bacterium RIFCSPLOWO2_01_FULL_52_12b</name>
    <dbReference type="NCBI Taxonomy" id="1798509"/>
    <lineage>
        <taxon>Bacteria</taxon>
        <taxon>Candidatus Kaiseribacteriota</taxon>
    </lineage>
</organism>
<comment type="caution">
    <text evidence="2">The sequence shown here is derived from an EMBL/GenBank/DDBJ whole genome shotgun (WGS) entry which is preliminary data.</text>
</comment>
<protein>
    <submittedName>
        <fullName evidence="2">Uncharacterized protein</fullName>
    </submittedName>
</protein>
<keyword evidence="1" id="KW-0472">Membrane</keyword>
<evidence type="ECO:0000313" key="3">
    <source>
        <dbReference type="Proteomes" id="UP000178811"/>
    </source>
</evidence>
<evidence type="ECO:0000256" key="1">
    <source>
        <dbReference type="SAM" id="Phobius"/>
    </source>
</evidence>
<reference evidence="2 3" key="1">
    <citation type="journal article" date="2016" name="Nat. Commun.">
        <title>Thousands of microbial genomes shed light on interconnected biogeochemical processes in an aquifer system.</title>
        <authorList>
            <person name="Anantharaman K."/>
            <person name="Brown C.T."/>
            <person name="Hug L.A."/>
            <person name="Sharon I."/>
            <person name="Castelle C.J."/>
            <person name="Probst A.J."/>
            <person name="Thomas B.C."/>
            <person name="Singh A."/>
            <person name="Wilkins M.J."/>
            <person name="Karaoz U."/>
            <person name="Brodie E.L."/>
            <person name="Williams K.H."/>
            <person name="Hubbard S.S."/>
            <person name="Banfield J.F."/>
        </authorList>
    </citation>
    <scope>NUCLEOTIDE SEQUENCE [LARGE SCALE GENOMIC DNA]</scope>
</reference>
<accession>A0A1F6EYD7</accession>
<keyword evidence="1" id="KW-0812">Transmembrane</keyword>
<evidence type="ECO:0000313" key="2">
    <source>
        <dbReference type="EMBL" id="OGG78635.1"/>
    </source>
</evidence>
<gene>
    <name evidence="2" type="ORF">A3A36_00070</name>
</gene>